<keyword evidence="3" id="KW-0378">Hydrolase</keyword>
<dbReference type="Gene3D" id="1.25.10.10">
    <property type="entry name" value="Leucine-rich Repeat Variant"/>
    <property type="match status" value="1"/>
</dbReference>
<dbReference type="PANTHER" id="PTHR12378:SF7">
    <property type="entry name" value="DESUMOYLATING ISOPEPTIDASE 1"/>
    <property type="match status" value="1"/>
</dbReference>
<dbReference type="Gene3D" id="3.90.1720.30">
    <property type="entry name" value="PPPDE domains"/>
    <property type="match status" value="1"/>
</dbReference>
<dbReference type="AlphaFoldDB" id="A0A3M7Q2K9"/>
<comment type="similarity">
    <text evidence="1">Belongs to the DeSI family.</text>
</comment>
<evidence type="ECO:0000256" key="3">
    <source>
        <dbReference type="ARBA" id="ARBA00022801"/>
    </source>
</evidence>
<gene>
    <name evidence="5" type="ORF">BpHYR1_015463</name>
</gene>
<proteinExistence type="inferred from homology"/>
<dbReference type="PROSITE" id="PS51858">
    <property type="entry name" value="PPPDE"/>
    <property type="match status" value="1"/>
</dbReference>
<keyword evidence="6" id="KW-1185">Reference proteome</keyword>
<protein>
    <submittedName>
        <fullName evidence="5">Desumoylating isopeptidase 1-like</fullName>
    </submittedName>
</protein>
<evidence type="ECO:0000259" key="4">
    <source>
        <dbReference type="PROSITE" id="PS51858"/>
    </source>
</evidence>
<evidence type="ECO:0000313" key="6">
    <source>
        <dbReference type="Proteomes" id="UP000276133"/>
    </source>
</evidence>
<dbReference type="SUPFAM" id="SSF48371">
    <property type="entry name" value="ARM repeat"/>
    <property type="match status" value="1"/>
</dbReference>
<dbReference type="OrthoDB" id="21221at2759"/>
<dbReference type="GO" id="GO:0008233">
    <property type="term" value="F:peptidase activity"/>
    <property type="evidence" value="ECO:0007669"/>
    <property type="project" value="UniProtKB-KW"/>
</dbReference>
<evidence type="ECO:0000256" key="1">
    <source>
        <dbReference type="ARBA" id="ARBA00008140"/>
    </source>
</evidence>
<keyword evidence="2" id="KW-0645">Protease</keyword>
<dbReference type="PANTHER" id="PTHR12378">
    <property type="entry name" value="DESUMOYLATING ISOPEPTIDASE"/>
    <property type="match status" value="1"/>
</dbReference>
<dbReference type="InterPro" id="IPR008580">
    <property type="entry name" value="PPPDE_dom"/>
</dbReference>
<name>A0A3M7Q2K9_BRAPC</name>
<dbReference type="InterPro" id="IPR016024">
    <property type="entry name" value="ARM-type_fold"/>
</dbReference>
<evidence type="ECO:0000313" key="5">
    <source>
        <dbReference type="EMBL" id="RNA05660.1"/>
    </source>
</evidence>
<dbReference type="EMBL" id="REGN01007644">
    <property type="protein sequence ID" value="RNA05660.1"/>
    <property type="molecule type" value="Genomic_DNA"/>
</dbReference>
<feature type="non-terminal residue" evidence="5">
    <location>
        <position position="453"/>
    </location>
</feature>
<evidence type="ECO:0000256" key="2">
    <source>
        <dbReference type="ARBA" id="ARBA00022670"/>
    </source>
</evidence>
<comment type="caution">
    <text evidence="5">The sequence shown here is derived from an EMBL/GenBank/DDBJ whole genome shotgun (WGS) entry which is preliminary data.</text>
</comment>
<dbReference type="InterPro" id="IPR011989">
    <property type="entry name" value="ARM-like"/>
</dbReference>
<accession>A0A3M7Q2K9</accession>
<dbReference type="STRING" id="10195.A0A3M7Q2K9"/>
<dbReference type="Proteomes" id="UP000276133">
    <property type="component" value="Unassembled WGS sequence"/>
</dbReference>
<sequence length="453" mass="51606">MSELYLYVYDLSKGMAKQFSAMFLGKHFDGVWHTGIVAYDKEWYFGNDGISCCLPKATILGEPNEIIHLGKTEVAENDFFDIINQMRETTYKIGTYNLLEHNCNNFSNDLSMFLIGKPIPQHIIDLPREVLSSPLGAMLRPLLEQAADPLHQYKNGDSSFLPQIPNAGVQHTKSEKDVQISPSLTLFNPDVNSDLNDLLNHCIEKSLLNQNEVDLFMDIQSFIQDQESKSTILNNHLKLLFDVYFNLVKNDQFKIMALKILQNLSLNEKLATMISKECSFVSVFVPHLEDSKSNELTNLSLQLMSNLCSHKAVSEHLLHEEHQDTLFKHVISFTHIKLETQIEIQIFESAISLFYNLVAHYHLENLVNDSNALSLGCMLLERFHQIKTNPKTIYHLLSLLRSCLANSDNVRELALSMELDLSKVTKELTSKGENNTNEQNNEIQSVLTSIDQI</sequence>
<dbReference type="InterPro" id="IPR042266">
    <property type="entry name" value="PPPDE_sf"/>
</dbReference>
<organism evidence="5 6">
    <name type="scientific">Brachionus plicatilis</name>
    <name type="common">Marine rotifer</name>
    <name type="synonym">Brachionus muelleri</name>
    <dbReference type="NCBI Taxonomy" id="10195"/>
    <lineage>
        <taxon>Eukaryota</taxon>
        <taxon>Metazoa</taxon>
        <taxon>Spiralia</taxon>
        <taxon>Gnathifera</taxon>
        <taxon>Rotifera</taxon>
        <taxon>Eurotatoria</taxon>
        <taxon>Monogononta</taxon>
        <taxon>Pseudotrocha</taxon>
        <taxon>Ploima</taxon>
        <taxon>Brachionidae</taxon>
        <taxon>Brachionus</taxon>
    </lineage>
</organism>
<reference evidence="5 6" key="1">
    <citation type="journal article" date="2018" name="Sci. Rep.">
        <title>Genomic signatures of local adaptation to the degree of environmental predictability in rotifers.</title>
        <authorList>
            <person name="Franch-Gras L."/>
            <person name="Hahn C."/>
            <person name="Garcia-Roger E.M."/>
            <person name="Carmona M.J."/>
            <person name="Serra M."/>
            <person name="Gomez A."/>
        </authorList>
    </citation>
    <scope>NUCLEOTIDE SEQUENCE [LARGE SCALE GENOMIC DNA]</scope>
    <source>
        <strain evidence="5">HYR1</strain>
    </source>
</reference>
<dbReference type="Pfam" id="PF05903">
    <property type="entry name" value="Peptidase_C97"/>
    <property type="match status" value="1"/>
</dbReference>
<dbReference type="GO" id="GO:0006508">
    <property type="term" value="P:proteolysis"/>
    <property type="evidence" value="ECO:0007669"/>
    <property type="project" value="UniProtKB-KW"/>
</dbReference>
<feature type="domain" description="PPPDE" evidence="4">
    <location>
        <begin position="2"/>
        <end position="144"/>
    </location>
</feature>
<dbReference type="SMART" id="SM01179">
    <property type="entry name" value="DUF862"/>
    <property type="match status" value="1"/>
</dbReference>
<dbReference type="GO" id="GO:0070646">
    <property type="term" value="P:protein modification by small protein removal"/>
    <property type="evidence" value="ECO:0007669"/>
    <property type="project" value="TreeGrafter"/>
</dbReference>